<accession>A0A0S7XQW2</accession>
<dbReference type="Proteomes" id="UP000052020">
    <property type="component" value="Unassembled WGS sequence"/>
</dbReference>
<reference evidence="1 2" key="1">
    <citation type="journal article" date="2015" name="Microbiome">
        <title>Genomic resolution of linkages in carbon, nitrogen, and sulfur cycling among widespread estuary sediment bacteria.</title>
        <authorList>
            <person name="Baker B.J."/>
            <person name="Lazar C.S."/>
            <person name="Teske A.P."/>
            <person name="Dick G.J."/>
        </authorList>
    </citation>
    <scope>NUCLEOTIDE SEQUENCE [LARGE SCALE GENOMIC DNA]</scope>
    <source>
        <strain evidence="1">DG_56</strain>
    </source>
</reference>
<protein>
    <submittedName>
        <fullName evidence="1">Uncharacterized protein</fullName>
    </submittedName>
</protein>
<evidence type="ECO:0000313" key="2">
    <source>
        <dbReference type="Proteomes" id="UP000052020"/>
    </source>
</evidence>
<dbReference type="EMBL" id="LIZY01000003">
    <property type="protein sequence ID" value="KPJ64893.1"/>
    <property type="molecule type" value="Genomic_DNA"/>
</dbReference>
<dbReference type="AlphaFoldDB" id="A0A0S7XQW2"/>
<evidence type="ECO:0000313" key="1">
    <source>
        <dbReference type="EMBL" id="KPJ64893.1"/>
    </source>
</evidence>
<organism evidence="1 2">
    <name type="scientific">candidate division KD3-62 bacterium DG_56</name>
    <dbReference type="NCBI Taxonomy" id="1704032"/>
    <lineage>
        <taxon>Bacteria</taxon>
        <taxon>candidate division KD3-62</taxon>
    </lineage>
</organism>
<proteinExistence type="predicted"/>
<gene>
    <name evidence="1" type="ORF">AMK68_00220</name>
</gene>
<sequence>MMKEIVVTKRWKKLANFCEFTGLVVPLDQGAGRIISKLKAGEIWIRWEPISENERFNASP</sequence>
<name>A0A0S7XQW2_9BACT</name>
<comment type="caution">
    <text evidence="1">The sequence shown here is derived from an EMBL/GenBank/DDBJ whole genome shotgun (WGS) entry which is preliminary data.</text>
</comment>